<evidence type="ECO:0000313" key="3">
    <source>
        <dbReference type="EnsemblMetazoa" id="SCAU008676-PA"/>
    </source>
</evidence>
<dbReference type="CDD" id="cd00087">
    <property type="entry name" value="FReD"/>
    <property type="match status" value="1"/>
</dbReference>
<gene>
    <name evidence="3" type="primary">106086010</name>
</gene>
<reference evidence="3" key="1">
    <citation type="submission" date="2020-05" db="UniProtKB">
        <authorList>
            <consortium name="EnsemblMetazoa"/>
        </authorList>
    </citation>
    <scope>IDENTIFICATION</scope>
    <source>
        <strain evidence="3">USDA</strain>
    </source>
</reference>
<dbReference type="InterPro" id="IPR050373">
    <property type="entry name" value="Fibrinogen_C-term_domain"/>
</dbReference>
<protein>
    <recommendedName>
        <fullName evidence="2">Fibrinogen C-terminal domain-containing protein</fullName>
    </recommendedName>
</protein>
<dbReference type="SUPFAM" id="SSF56496">
    <property type="entry name" value="Fibrinogen C-terminal domain-like"/>
    <property type="match status" value="1"/>
</dbReference>
<dbReference type="InterPro" id="IPR002181">
    <property type="entry name" value="Fibrinogen_a/b/g_C_dom"/>
</dbReference>
<dbReference type="PANTHER" id="PTHR19143">
    <property type="entry name" value="FIBRINOGEN/TENASCIN/ANGIOPOEITIN"/>
    <property type="match status" value="1"/>
</dbReference>
<dbReference type="InterPro" id="IPR036056">
    <property type="entry name" value="Fibrinogen-like_C"/>
</dbReference>
<dbReference type="SMART" id="SM00186">
    <property type="entry name" value="FBG"/>
    <property type="match status" value="1"/>
</dbReference>
<dbReference type="PROSITE" id="PS00514">
    <property type="entry name" value="FIBRINOGEN_C_1"/>
    <property type="match status" value="1"/>
</dbReference>
<dbReference type="STRING" id="35570.A0A1I8PJI4"/>
<dbReference type="GO" id="GO:0005615">
    <property type="term" value="C:extracellular space"/>
    <property type="evidence" value="ECO:0007669"/>
    <property type="project" value="TreeGrafter"/>
</dbReference>
<dbReference type="AlphaFoldDB" id="A0A1I8PJI4"/>
<feature type="domain" description="Fibrinogen C-terminal" evidence="2">
    <location>
        <begin position="52"/>
        <end position="224"/>
    </location>
</feature>
<keyword evidence="1" id="KW-1015">Disulfide bond</keyword>
<proteinExistence type="predicted"/>
<dbReference type="KEGG" id="scac:106086010"/>
<dbReference type="Pfam" id="PF00147">
    <property type="entry name" value="Fibrinogen_C"/>
    <property type="match status" value="1"/>
</dbReference>
<evidence type="ECO:0000256" key="1">
    <source>
        <dbReference type="ARBA" id="ARBA00023157"/>
    </source>
</evidence>
<evidence type="ECO:0000259" key="2">
    <source>
        <dbReference type="PROSITE" id="PS51406"/>
    </source>
</evidence>
<dbReference type="EnsemblMetazoa" id="SCAU008676-RA">
    <property type="protein sequence ID" value="SCAU008676-PA"/>
    <property type="gene ID" value="SCAU008676"/>
</dbReference>
<name>A0A1I8PJI4_STOCA</name>
<dbReference type="InterPro" id="IPR020837">
    <property type="entry name" value="Fibrinogen_CS"/>
</dbReference>
<dbReference type="Proteomes" id="UP000095300">
    <property type="component" value="Unassembled WGS sequence"/>
</dbReference>
<dbReference type="VEuPathDB" id="VectorBase:SCAU008676"/>
<accession>A0A1I8PJI4</accession>
<organism evidence="3 4">
    <name type="scientific">Stomoxys calcitrans</name>
    <name type="common">Stable fly</name>
    <name type="synonym">Conops calcitrans</name>
    <dbReference type="NCBI Taxonomy" id="35570"/>
    <lineage>
        <taxon>Eukaryota</taxon>
        <taxon>Metazoa</taxon>
        <taxon>Ecdysozoa</taxon>
        <taxon>Arthropoda</taxon>
        <taxon>Hexapoda</taxon>
        <taxon>Insecta</taxon>
        <taxon>Pterygota</taxon>
        <taxon>Neoptera</taxon>
        <taxon>Endopterygota</taxon>
        <taxon>Diptera</taxon>
        <taxon>Brachycera</taxon>
        <taxon>Muscomorpha</taxon>
        <taxon>Muscoidea</taxon>
        <taxon>Muscidae</taxon>
        <taxon>Stomoxys</taxon>
    </lineage>
</organism>
<dbReference type="PROSITE" id="PS51406">
    <property type="entry name" value="FIBRINOGEN_C_2"/>
    <property type="match status" value="1"/>
</dbReference>
<sequence length="228" mass="26633">MLENLQGRLNGRAYDLNRAKQHFQNLEKRIADQKKVTNGREALLNEFQTSTWTTFQRRQDGSVNFHRNWTEYKNGFGNAPQGEFFLGLQKLHELTSEAPHELLVILRDWQDDVRYAHYQHFVVGSENEKYSLMELGLYSGNAGDDLKNFKDMKFSTFDSDNDASDEFHCAELFTGGWWFESCGLSNLNGRYLKGRDSSTGVTWSEWRGEEYSLKFAEMKIRRKNVTKN</sequence>
<dbReference type="OrthoDB" id="6145874at2759"/>
<dbReference type="InterPro" id="IPR014716">
    <property type="entry name" value="Fibrinogen_a/b/g_C_1"/>
</dbReference>
<evidence type="ECO:0000313" key="4">
    <source>
        <dbReference type="Proteomes" id="UP000095300"/>
    </source>
</evidence>
<dbReference type="Gene3D" id="3.90.215.10">
    <property type="entry name" value="Gamma Fibrinogen, chain A, domain 1"/>
    <property type="match status" value="1"/>
</dbReference>
<keyword evidence="4" id="KW-1185">Reference proteome</keyword>